<dbReference type="SUPFAM" id="SSF103473">
    <property type="entry name" value="MFS general substrate transporter"/>
    <property type="match status" value="1"/>
</dbReference>
<feature type="region of interest" description="Disordered" evidence="7">
    <location>
        <begin position="1"/>
        <end position="21"/>
    </location>
</feature>
<protein>
    <submittedName>
        <fullName evidence="10">Putative transporter</fullName>
    </submittedName>
</protein>
<feature type="transmembrane region" description="Helical" evidence="8">
    <location>
        <begin position="265"/>
        <end position="290"/>
    </location>
</feature>
<reference evidence="10 11" key="1">
    <citation type="submission" date="2016-04" db="EMBL/GenBank/DDBJ databases">
        <title>Evolutionary innovation and constraint leading to complex multicellularity in the Ascomycota.</title>
        <authorList>
            <person name="Cisse O."/>
            <person name="Nguyen A."/>
            <person name="Hewitt D.A."/>
            <person name="Jedd G."/>
            <person name="Stajich J.E."/>
        </authorList>
    </citation>
    <scope>NUCLEOTIDE SEQUENCE [LARGE SCALE GENOMIC DNA]</scope>
    <source>
        <strain evidence="10 11">DAH-3</strain>
    </source>
</reference>
<dbReference type="InterPro" id="IPR036259">
    <property type="entry name" value="MFS_trans_sf"/>
</dbReference>
<dbReference type="InterPro" id="IPR020846">
    <property type="entry name" value="MFS_dom"/>
</dbReference>
<dbReference type="PANTHER" id="PTHR23502:SF74">
    <property type="entry name" value="MAJOR FACILITATOR SUPERFAMILY (MFS) PROFILE DOMAIN-CONTAINING PROTEIN"/>
    <property type="match status" value="1"/>
</dbReference>
<feature type="transmembrane region" description="Helical" evidence="8">
    <location>
        <begin position="115"/>
        <end position="133"/>
    </location>
</feature>
<feature type="transmembrane region" description="Helical" evidence="8">
    <location>
        <begin position="391"/>
        <end position="409"/>
    </location>
</feature>
<feature type="transmembrane region" description="Helical" evidence="8">
    <location>
        <begin position="84"/>
        <end position="103"/>
    </location>
</feature>
<keyword evidence="5 8" id="KW-0472">Membrane</keyword>
<accession>A0A1U7LJR7</accession>
<evidence type="ECO:0000313" key="11">
    <source>
        <dbReference type="Proteomes" id="UP000186594"/>
    </source>
</evidence>
<feature type="transmembrane region" description="Helical" evidence="8">
    <location>
        <begin position="334"/>
        <end position="354"/>
    </location>
</feature>
<proteinExistence type="inferred from homology"/>
<dbReference type="Pfam" id="PF07690">
    <property type="entry name" value="MFS_1"/>
    <property type="match status" value="2"/>
</dbReference>
<dbReference type="CDD" id="cd17323">
    <property type="entry name" value="MFS_Tpo1_MDR_like"/>
    <property type="match status" value="1"/>
</dbReference>
<evidence type="ECO:0000256" key="2">
    <source>
        <dbReference type="ARBA" id="ARBA00022448"/>
    </source>
</evidence>
<feature type="transmembrane region" description="Helical" evidence="8">
    <location>
        <begin position="140"/>
        <end position="161"/>
    </location>
</feature>
<dbReference type="PROSITE" id="PS50850">
    <property type="entry name" value="MFS"/>
    <property type="match status" value="1"/>
</dbReference>
<comment type="caution">
    <text evidence="10">The sequence shown here is derived from an EMBL/GenBank/DDBJ whole genome shotgun (WGS) entry which is preliminary data.</text>
</comment>
<dbReference type="InterPro" id="IPR011701">
    <property type="entry name" value="MFS"/>
</dbReference>
<comment type="similarity">
    <text evidence="6">Belongs to the major facilitator superfamily. CAR1 family.</text>
</comment>
<dbReference type="EMBL" id="LXFE01002636">
    <property type="protein sequence ID" value="OLL22900.1"/>
    <property type="molecule type" value="Genomic_DNA"/>
</dbReference>
<feature type="transmembrane region" description="Helical" evidence="8">
    <location>
        <begin position="47"/>
        <end position="72"/>
    </location>
</feature>
<dbReference type="STRING" id="1198029.A0A1U7LJR7"/>
<keyword evidence="11" id="KW-1185">Reference proteome</keyword>
<evidence type="ECO:0000256" key="4">
    <source>
        <dbReference type="ARBA" id="ARBA00022989"/>
    </source>
</evidence>
<dbReference type="OrthoDB" id="446368at2759"/>
<evidence type="ECO:0000256" key="5">
    <source>
        <dbReference type="ARBA" id="ARBA00023136"/>
    </source>
</evidence>
<feature type="transmembrane region" description="Helical" evidence="8">
    <location>
        <begin position="360"/>
        <end position="384"/>
    </location>
</feature>
<name>A0A1U7LJR7_NEOID</name>
<dbReference type="PANTHER" id="PTHR23502">
    <property type="entry name" value="MAJOR FACILITATOR SUPERFAMILY"/>
    <property type="match status" value="1"/>
</dbReference>
<evidence type="ECO:0000256" key="6">
    <source>
        <dbReference type="ARBA" id="ARBA00038347"/>
    </source>
</evidence>
<evidence type="ECO:0000313" key="10">
    <source>
        <dbReference type="EMBL" id="OLL22900.1"/>
    </source>
</evidence>
<keyword evidence="2" id="KW-0813">Transport</keyword>
<dbReference type="Proteomes" id="UP000186594">
    <property type="component" value="Unassembled WGS sequence"/>
</dbReference>
<comment type="subcellular location">
    <subcellularLocation>
        <location evidence="1">Membrane</location>
        <topology evidence="1">Multi-pass membrane protein</topology>
    </subcellularLocation>
</comment>
<evidence type="ECO:0000256" key="1">
    <source>
        <dbReference type="ARBA" id="ARBA00004141"/>
    </source>
</evidence>
<feature type="transmembrane region" description="Helical" evidence="8">
    <location>
        <begin position="429"/>
        <end position="448"/>
    </location>
</feature>
<feature type="compositionally biased region" description="Polar residues" evidence="7">
    <location>
        <begin position="1"/>
        <end position="13"/>
    </location>
</feature>
<evidence type="ECO:0000256" key="7">
    <source>
        <dbReference type="SAM" id="MobiDB-lite"/>
    </source>
</evidence>
<gene>
    <name evidence="10" type="ORF">NEOLI_000206</name>
</gene>
<dbReference type="AlphaFoldDB" id="A0A1U7LJR7"/>
<dbReference type="GO" id="GO:0005886">
    <property type="term" value="C:plasma membrane"/>
    <property type="evidence" value="ECO:0007669"/>
    <property type="project" value="TreeGrafter"/>
</dbReference>
<keyword evidence="4 8" id="KW-1133">Transmembrane helix</keyword>
<sequence length="462" mass="51406">MSTVPDHFSQSRSLSDRDTEKNHGCKEVSFDVGDPLDATQFSRIRKWYFTFLASMLVLNATLASSATSGILSGIIRRFDISSEVALLSTSLYIFGYVLGPFLWAPLSEMFGRRPIYIISYLPYICFSLGCGLSQSVASLIIFRFFAGVCAAAVLVLCPGTITDIWDARRRGSLFCAHYWWVYREFNWYTSPPFENLISGVLFIVMVFTLPETYRPILLVKKAEQMRKETGDHSYYAPMERDGRSLAGVLRISFSRPFRMLFGEEIVFLTSVYVAFVYGLLYLLFGAYPIVFQENHRFGHGVGGLPFIGLALGCAIAALVQVWDAKRDLKTPEDRLLITIMGGPALVAGLFWFAWTGTSNVHWIVPTLAGVPLGFAILTLFIGFLNYLTDVYLAYAASVMAANTVLRSLAGAGFPLFTKQMFENLGVQHAGSILGAFAVFLAPMPHLFVKYGPAIRARSKFTS</sequence>
<feature type="transmembrane region" description="Helical" evidence="8">
    <location>
        <begin position="196"/>
        <end position="217"/>
    </location>
</feature>
<evidence type="ECO:0000256" key="8">
    <source>
        <dbReference type="SAM" id="Phobius"/>
    </source>
</evidence>
<feature type="transmembrane region" description="Helical" evidence="8">
    <location>
        <begin position="302"/>
        <end position="322"/>
    </location>
</feature>
<evidence type="ECO:0000259" key="9">
    <source>
        <dbReference type="PROSITE" id="PS50850"/>
    </source>
</evidence>
<organism evidence="10 11">
    <name type="scientific">Neolecta irregularis (strain DAH-3)</name>
    <dbReference type="NCBI Taxonomy" id="1198029"/>
    <lineage>
        <taxon>Eukaryota</taxon>
        <taxon>Fungi</taxon>
        <taxon>Dikarya</taxon>
        <taxon>Ascomycota</taxon>
        <taxon>Taphrinomycotina</taxon>
        <taxon>Neolectales</taxon>
        <taxon>Neolectaceae</taxon>
        <taxon>Neolecta</taxon>
    </lineage>
</organism>
<evidence type="ECO:0000256" key="3">
    <source>
        <dbReference type="ARBA" id="ARBA00022692"/>
    </source>
</evidence>
<dbReference type="FunFam" id="1.20.1250.20:FF:000082">
    <property type="entry name" value="MFS multidrug transporter, putative"/>
    <property type="match status" value="1"/>
</dbReference>
<keyword evidence="3 8" id="KW-0812">Transmembrane</keyword>
<feature type="domain" description="Major facilitator superfamily (MFS) profile" evidence="9">
    <location>
        <begin position="49"/>
        <end position="452"/>
    </location>
</feature>
<dbReference type="GO" id="GO:0022857">
    <property type="term" value="F:transmembrane transporter activity"/>
    <property type="evidence" value="ECO:0007669"/>
    <property type="project" value="InterPro"/>
</dbReference>
<dbReference type="Gene3D" id="1.20.1250.20">
    <property type="entry name" value="MFS general substrate transporter like domains"/>
    <property type="match status" value="1"/>
</dbReference>